<accession>I0H8I6</accession>
<evidence type="ECO:0000313" key="2">
    <source>
        <dbReference type="EMBL" id="BAL89323.1"/>
    </source>
</evidence>
<gene>
    <name evidence="2" type="ordered locus">AMIS_41030</name>
</gene>
<dbReference type="AlphaFoldDB" id="I0H8I6"/>
<evidence type="ECO:0000256" key="1">
    <source>
        <dbReference type="SAM" id="MobiDB-lite"/>
    </source>
</evidence>
<proteinExistence type="predicted"/>
<protein>
    <submittedName>
        <fullName evidence="2">Uncharacterized protein</fullName>
    </submittedName>
</protein>
<keyword evidence="3" id="KW-1185">Reference proteome</keyword>
<dbReference type="EMBL" id="AP012319">
    <property type="protein sequence ID" value="BAL89323.1"/>
    <property type="molecule type" value="Genomic_DNA"/>
</dbReference>
<dbReference type="PATRIC" id="fig|512565.3.peg.4086"/>
<sequence length="215" mass="23480">MLWRDVFVPDHVVASDGFTAEVGGMVEMPLALFCRFRSQVSKDGDHRPSVTSTPGDHTHPDNRSVYDLVGQAVAIESTVWSAGWMLDVDGLGIYVSEADAGPPPGLPTSGVYREGASDPAAPVPEPGTWTRVRGQLSIAEPYETGAYEPEADLLRHAVRTWLVRRAVRLDGKPGKGRLIQGRGQDAAVIQYADLRYNAAWTTVGYLLDLEQVHRE</sequence>
<reference evidence="2 3" key="1">
    <citation type="submission" date="2012-02" db="EMBL/GenBank/DDBJ databases">
        <title>Complete genome sequence of Actinoplanes missouriensis 431 (= NBRC 102363).</title>
        <authorList>
            <person name="Ohnishi Y."/>
            <person name="Ishikawa J."/>
            <person name="Sekine M."/>
            <person name="Hosoyama A."/>
            <person name="Harada T."/>
            <person name="Narita H."/>
            <person name="Hata T."/>
            <person name="Konno Y."/>
            <person name="Tutikane K."/>
            <person name="Fujita N."/>
            <person name="Horinouchi S."/>
            <person name="Hayakawa M."/>
        </authorList>
    </citation>
    <scope>NUCLEOTIDE SEQUENCE [LARGE SCALE GENOMIC DNA]</scope>
    <source>
        <strain evidence="3">ATCC 14538 / DSM 43046 / CBS 188.64 / JCM 3121 / NBRC 102363 / NCIMB 12654 / NRRL B-3342 / UNCC 431</strain>
    </source>
</reference>
<organism evidence="2 3">
    <name type="scientific">Actinoplanes missouriensis (strain ATCC 14538 / DSM 43046 / CBS 188.64 / JCM 3121 / NBRC 102363 / NCIMB 12654 / NRRL B-3342 / UNCC 431)</name>
    <dbReference type="NCBI Taxonomy" id="512565"/>
    <lineage>
        <taxon>Bacteria</taxon>
        <taxon>Bacillati</taxon>
        <taxon>Actinomycetota</taxon>
        <taxon>Actinomycetes</taxon>
        <taxon>Micromonosporales</taxon>
        <taxon>Micromonosporaceae</taxon>
        <taxon>Actinoplanes</taxon>
    </lineage>
</organism>
<dbReference type="KEGG" id="ams:AMIS_41030"/>
<evidence type="ECO:0000313" key="3">
    <source>
        <dbReference type="Proteomes" id="UP000007882"/>
    </source>
</evidence>
<name>I0H8I6_ACTM4</name>
<dbReference type="Proteomes" id="UP000007882">
    <property type="component" value="Chromosome"/>
</dbReference>
<feature type="region of interest" description="Disordered" evidence="1">
    <location>
        <begin position="41"/>
        <end position="62"/>
    </location>
</feature>
<dbReference type="HOGENOM" id="CLU_1280925_0_0_11"/>